<feature type="transmembrane region" description="Helical" evidence="8">
    <location>
        <begin position="177"/>
        <end position="194"/>
    </location>
</feature>
<dbReference type="InterPro" id="IPR000701">
    <property type="entry name" value="SuccDH_FuR_B_TM-su"/>
</dbReference>
<dbReference type="GO" id="GO:0006099">
    <property type="term" value="P:tricarboxylic acid cycle"/>
    <property type="evidence" value="ECO:0007669"/>
    <property type="project" value="InterPro"/>
</dbReference>
<dbReference type="PANTHER" id="PTHR10978">
    <property type="entry name" value="SUCCINATE DEHYDROGENASE CYTOCHROME B560 SUBUNIT"/>
    <property type="match status" value="1"/>
</dbReference>
<name>A0AAN7U884_9MYCE</name>
<dbReference type="Gene3D" id="1.20.1300.10">
    <property type="entry name" value="Fumarate reductase/succinate dehydrogenase, transmembrane subunit"/>
    <property type="match status" value="1"/>
</dbReference>
<evidence type="ECO:0000256" key="6">
    <source>
        <dbReference type="ARBA" id="ARBA00023004"/>
    </source>
</evidence>
<evidence type="ECO:0000256" key="8">
    <source>
        <dbReference type="SAM" id="Phobius"/>
    </source>
</evidence>
<gene>
    <name evidence="9" type="ORF">RB653_002188</name>
</gene>
<keyword evidence="3 8" id="KW-0812">Transmembrane</keyword>
<comment type="subcellular location">
    <subcellularLocation>
        <location evidence="1">Membrane</location>
    </subcellularLocation>
</comment>
<evidence type="ECO:0000313" key="9">
    <source>
        <dbReference type="EMBL" id="KAK5577248.1"/>
    </source>
</evidence>
<dbReference type="GO" id="GO:0016020">
    <property type="term" value="C:membrane"/>
    <property type="evidence" value="ECO:0007669"/>
    <property type="project" value="UniProtKB-SubCell"/>
</dbReference>
<feature type="transmembrane region" description="Helical" evidence="8">
    <location>
        <begin position="97"/>
        <end position="116"/>
    </location>
</feature>
<keyword evidence="2" id="KW-0349">Heme</keyword>
<dbReference type="GO" id="GO:0006121">
    <property type="term" value="P:mitochondrial electron transport, succinate to ubiquinone"/>
    <property type="evidence" value="ECO:0007669"/>
    <property type="project" value="TreeGrafter"/>
</dbReference>
<evidence type="ECO:0000313" key="10">
    <source>
        <dbReference type="Proteomes" id="UP001344447"/>
    </source>
</evidence>
<dbReference type="SUPFAM" id="SSF81343">
    <property type="entry name" value="Fumarate reductase respiratory complex transmembrane subunits"/>
    <property type="match status" value="1"/>
</dbReference>
<organism evidence="9 10">
    <name type="scientific">Dictyostelium firmibasis</name>
    <dbReference type="NCBI Taxonomy" id="79012"/>
    <lineage>
        <taxon>Eukaryota</taxon>
        <taxon>Amoebozoa</taxon>
        <taxon>Evosea</taxon>
        <taxon>Eumycetozoa</taxon>
        <taxon>Dictyostelia</taxon>
        <taxon>Dictyosteliales</taxon>
        <taxon>Dictyosteliaceae</taxon>
        <taxon>Dictyostelium</taxon>
    </lineage>
</organism>
<comment type="caution">
    <text evidence="9">The sequence shown here is derived from an EMBL/GenBank/DDBJ whole genome shotgun (WGS) entry which is preliminary data.</text>
</comment>
<dbReference type="GO" id="GO:0005739">
    <property type="term" value="C:mitochondrion"/>
    <property type="evidence" value="ECO:0007669"/>
    <property type="project" value="GOC"/>
</dbReference>
<evidence type="ECO:0000256" key="7">
    <source>
        <dbReference type="ARBA" id="ARBA00023136"/>
    </source>
</evidence>
<dbReference type="Proteomes" id="UP001344447">
    <property type="component" value="Unassembled WGS sequence"/>
</dbReference>
<keyword evidence="10" id="KW-1185">Reference proteome</keyword>
<dbReference type="NCBIfam" id="TIGR02970">
    <property type="entry name" value="succ_dehyd_cytB"/>
    <property type="match status" value="1"/>
</dbReference>
<keyword evidence="4" id="KW-0479">Metal-binding</keyword>
<dbReference type="AlphaFoldDB" id="A0AAN7U884"/>
<evidence type="ECO:0000256" key="5">
    <source>
        <dbReference type="ARBA" id="ARBA00022989"/>
    </source>
</evidence>
<dbReference type="InterPro" id="IPR014314">
    <property type="entry name" value="Succ_DH_cytb556"/>
</dbReference>
<evidence type="ECO:0000256" key="4">
    <source>
        <dbReference type="ARBA" id="ARBA00022723"/>
    </source>
</evidence>
<reference evidence="9 10" key="1">
    <citation type="submission" date="2023-11" db="EMBL/GenBank/DDBJ databases">
        <title>Dfirmibasis_genome.</title>
        <authorList>
            <person name="Edelbroek B."/>
            <person name="Kjellin J."/>
            <person name="Jerlstrom-Hultqvist J."/>
            <person name="Soderbom F."/>
        </authorList>
    </citation>
    <scope>NUCLEOTIDE SEQUENCE [LARGE SCALE GENOMIC DNA]</scope>
    <source>
        <strain evidence="9 10">TNS-C-14</strain>
    </source>
</reference>
<dbReference type="EMBL" id="JAVFKY010000004">
    <property type="protein sequence ID" value="KAK5577248.1"/>
    <property type="molecule type" value="Genomic_DNA"/>
</dbReference>
<keyword evidence="5 8" id="KW-1133">Transmembrane helix</keyword>
<protein>
    <recommendedName>
        <fullName evidence="11">Succinate dehydrogenase cytochrome b560 subunit, mitochondrial</fullName>
    </recommendedName>
</protein>
<dbReference type="GO" id="GO:0046872">
    <property type="term" value="F:metal ion binding"/>
    <property type="evidence" value="ECO:0007669"/>
    <property type="project" value="UniProtKB-KW"/>
</dbReference>
<accession>A0AAN7U884</accession>
<evidence type="ECO:0008006" key="11">
    <source>
        <dbReference type="Google" id="ProtNLM"/>
    </source>
</evidence>
<keyword evidence="6" id="KW-0408">Iron</keyword>
<keyword evidence="7 8" id="KW-0472">Membrane</keyword>
<sequence>MFGRTLNTFTYRNAPLFKNFDKFVVSNALSSKTSIIAPTQHVNASNATSSYSTQTNKPFTITEKRIDELRTPHQPTSPHLTIYKFPLPAVMSIMHRATGICLGLGVAGLAGVTLFAPHDAIYYIEMLQTQYPALVYPAKFAVALPLTYHFCTGVRHIFWDETVKGITVPQVETSGKILLAVVAVLSTALTFISFK</sequence>
<dbReference type="PANTHER" id="PTHR10978:SF5">
    <property type="entry name" value="SUCCINATE DEHYDROGENASE CYTOCHROME B560 SUBUNIT, MITOCHONDRIAL"/>
    <property type="match status" value="1"/>
</dbReference>
<dbReference type="InterPro" id="IPR034804">
    <property type="entry name" value="SQR/QFR_C/D"/>
</dbReference>
<evidence type="ECO:0000256" key="1">
    <source>
        <dbReference type="ARBA" id="ARBA00004370"/>
    </source>
</evidence>
<dbReference type="CDD" id="cd03499">
    <property type="entry name" value="SQR_TypeC_SdhC"/>
    <property type="match status" value="1"/>
</dbReference>
<proteinExistence type="predicted"/>
<dbReference type="Pfam" id="PF01127">
    <property type="entry name" value="Sdh_cyt"/>
    <property type="match status" value="1"/>
</dbReference>
<evidence type="ECO:0000256" key="2">
    <source>
        <dbReference type="ARBA" id="ARBA00022617"/>
    </source>
</evidence>
<evidence type="ECO:0000256" key="3">
    <source>
        <dbReference type="ARBA" id="ARBA00022692"/>
    </source>
</evidence>
<dbReference type="GO" id="GO:0009055">
    <property type="term" value="F:electron transfer activity"/>
    <property type="evidence" value="ECO:0007669"/>
    <property type="project" value="InterPro"/>
</dbReference>